<organism evidence="5 6">
    <name type="scientific">Stylonychia lemnae</name>
    <name type="common">Ciliate</name>
    <dbReference type="NCBI Taxonomy" id="5949"/>
    <lineage>
        <taxon>Eukaryota</taxon>
        <taxon>Sar</taxon>
        <taxon>Alveolata</taxon>
        <taxon>Ciliophora</taxon>
        <taxon>Intramacronucleata</taxon>
        <taxon>Spirotrichea</taxon>
        <taxon>Stichotrichia</taxon>
        <taxon>Sporadotrichida</taxon>
        <taxon>Oxytrichidae</taxon>
        <taxon>Stylonychinae</taxon>
        <taxon>Stylonychia</taxon>
    </lineage>
</organism>
<dbReference type="InterPro" id="IPR001753">
    <property type="entry name" value="Enoyl-CoA_hydra/iso"/>
</dbReference>
<dbReference type="EMBL" id="CCKQ01015728">
    <property type="protein sequence ID" value="CDW87562.1"/>
    <property type="molecule type" value="Genomic_DNA"/>
</dbReference>
<dbReference type="Gene3D" id="3.90.79.10">
    <property type="entry name" value="Nucleoside Triphosphate Pyrophosphohydrolase"/>
    <property type="match status" value="2"/>
</dbReference>
<accession>A0A078B2W1</accession>
<evidence type="ECO:0000259" key="4">
    <source>
        <dbReference type="PROSITE" id="PS51462"/>
    </source>
</evidence>
<dbReference type="AlphaFoldDB" id="A0A078B2W1"/>
<dbReference type="Gene3D" id="3.90.226.10">
    <property type="entry name" value="2-enoyl-CoA Hydratase, Chain A, domain 1"/>
    <property type="match status" value="1"/>
</dbReference>
<feature type="domain" description="Nudix hydrolase" evidence="4">
    <location>
        <begin position="271"/>
        <end position="463"/>
    </location>
</feature>
<sequence length="624" mass="70599">MQKLSIIDQHFSSQQTTGQPSLLKVTIANKVALIEMNPPTKLIFMSKALAGQIQSELESIEQNPDVNVIILTGKDGSFCTGADIKELADTDFAGFLQDDFIERIWLRILPKCNKPIIAAVNGMAFGGGFEVALACDIVLASEDAQFGLPEIKLGLIPGAGGTQRLAKVAGKARTMQMVLSGRPISAQEALQYHIITQICPKDKLLEEAMKLAVAISAHSQLALNAGKKAVATSFETSLDAGLKYERALFTGLLGTADKREGVAAFAGRRPSKIHSGSIIIVRPLLPNESQETNDGYDYKFLIMKRSPKIIWGGFYAFSGGKVEEQDFYDNWLNQYPEMFTSLGRAFYDFNARICAIRETFEEINVLIARPIDGEKTDAYHGLRDEYEKKYKCNFIQFCKDKSGLEIVPGIDNQFYLYFNKNDENVKKVDINKGEFTNARWLNPKDALQKFYMEELPLIFPQYACICHFTLIKTISEFEKLAKTVYDSNLISYSSMSLSRKNLSKLPQKMREKAVQQFNNEHDLKADSERKLIVFNNTNPKYKEIVKKLESAKNDYKELAEACQDLLVGTMPGDFYDMNDGFPILSKKSSRRRAYWTQNWEIIRFEISEDIFDMFIKHHIEMPKL</sequence>
<comment type="similarity">
    <text evidence="1 3">Belongs to the enoyl-CoA hydratase/isomerase family.</text>
</comment>
<dbReference type="PANTHER" id="PTHR11941">
    <property type="entry name" value="ENOYL-COA HYDRATASE-RELATED"/>
    <property type="match status" value="1"/>
</dbReference>
<dbReference type="InterPro" id="IPR029045">
    <property type="entry name" value="ClpP/crotonase-like_dom_sf"/>
</dbReference>
<dbReference type="InterPro" id="IPR018376">
    <property type="entry name" value="Enoyl-CoA_hyd/isom_CS"/>
</dbReference>
<dbReference type="OrthoDB" id="2018133at2759"/>
<dbReference type="Proteomes" id="UP000039865">
    <property type="component" value="Unassembled WGS sequence"/>
</dbReference>
<reference evidence="5 6" key="1">
    <citation type="submission" date="2014-06" db="EMBL/GenBank/DDBJ databases">
        <authorList>
            <person name="Swart Estienne"/>
        </authorList>
    </citation>
    <scope>NUCLEOTIDE SEQUENCE [LARGE SCALE GENOMIC DNA]</scope>
    <source>
        <strain evidence="5 6">130c</strain>
    </source>
</reference>
<dbReference type="GO" id="GO:0006635">
    <property type="term" value="P:fatty acid beta-oxidation"/>
    <property type="evidence" value="ECO:0007669"/>
    <property type="project" value="TreeGrafter"/>
</dbReference>
<dbReference type="CDD" id="cd06558">
    <property type="entry name" value="crotonase-like"/>
    <property type="match status" value="1"/>
</dbReference>
<evidence type="ECO:0000256" key="1">
    <source>
        <dbReference type="ARBA" id="ARBA00005254"/>
    </source>
</evidence>
<keyword evidence="6" id="KW-1185">Reference proteome</keyword>
<dbReference type="InterPro" id="IPR015797">
    <property type="entry name" value="NUDIX_hydrolase-like_dom_sf"/>
</dbReference>
<dbReference type="Gene3D" id="1.10.12.10">
    <property type="entry name" value="Lyase 2-enoyl-coa Hydratase, Chain A, domain 2"/>
    <property type="match status" value="1"/>
</dbReference>
<evidence type="ECO:0000256" key="3">
    <source>
        <dbReference type="RuleBase" id="RU003707"/>
    </source>
</evidence>
<dbReference type="SUPFAM" id="SSF52096">
    <property type="entry name" value="ClpP/crotonase"/>
    <property type="match status" value="1"/>
</dbReference>
<dbReference type="PROSITE" id="PS51462">
    <property type="entry name" value="NUDIX"/>
    <property type="match status" value="1"/>
</dbReference>
<dbReference type="PROSITE" id="PS00166">
    <property type="entry name" value="ENOYL_COA_HYDRATASE"/>
    <property type="match status" value="1"/>
</dbReference>
<dbReference type="InterPro" id="IPR000086">
    <property type="entry name" value="NUDIX_hydrolase_dom"/>
</dbReference>
<protein>
    <submittedName>
        <fullName evidence="5">Enoyl-hydratase</fullName>
    </submittedName>
</protein>
<dbReference type="SUPFAM" id="SSF55811">
    <property type="entry name" value="Nudix"/>
    <property type="match status" value="1"/>
</dbReference>
<evidence type="ECO:0000313" key="6">
    <source>
        <dbReference type="Proteomes" id="UP000039865"/>
    </source>
</evidence>
<dbReference type="FunFam" id="1.10.12.10:FF:000001">
    <property type="entry name" value="Probable enoyl-CoA hydratase, mitochondrial"/>
    <property type="match status" value="1"/>
</dbReference>
<dbReference type="InterPro" id="IPR014748">
    <property type="entry name" value="Enoyl-CoA_hydra_C"/>
</dbReference>
<proteinExistence type="inferred from homology"/>
<name>A0A078B2W1_STYLE</name>
<keyword evidence="2" id="KW-0456">Lyase</keyword>
<evidence type="ECO:0000313" key="5">
    <source>
        <dbReference type="EMBL" id="CDW87562.1"/>
    </source>
</evidence>
<evidence type="ECO:0000256" key="2">
    <source>
        <dbReference type="ARBA" id="ARBA00023239"/>
    </source>
</evidence>
<dbReference type="Pfam" id="PF00378">
    <property type="entry name" value="ECH_1"/>
    <property type="match status" value="1"/>
</dbReference>
<dbReference type="FunFam" id="3.90.226.10:FF:000009">
    <property type="entry name" value="Carnitinyl-CoA dehydratase"/>
    <property type="match status" value="1"/>
</dbReference>
<dbReference type="InParanoid" id="A0A078B2W1"/>
<dbReference type="GO" id="GO:0016836">
    <property type="term" value="F:hydro-lyase activity"/>
    <property type="evidence" value="ECO:0007669"/>
    <property type="project" value="UniProtKB-ARBA"/>
</dbReference>
<gene>
    <name evidence="5" type="primary">Contig3091.g3301</name>
    <name evidence="5" type="ORF">STYLEM_16668</name>
</gene>
<dbReference type="PANTHER" id="PTHR11941:SF54">
    <property type="entry name" value="ENOYL-COA HYDRATASE, MITOCHONDRIAL"/>
    <property type="match status" value="1"/>
</dbReference>